<accession>A0A8B9F957</accession>
<proteinExistence type="inferred from homology"/>
<dbReference type="InterPro" id="IPR010796">
    <property type="entry name" value="C2_B9-type_dom"/>
</dbReference>
<evidence type="ECO:0000256" key="1">
    <source>
        <dbReference type="ARBA" id="ARBA00004120"/>
    </source>
</evidence>
<evidence type="ECO:0000256" key="6">
    <source>
        <dbReference type="ARBA" id="ARBA00037672"/>
    </source>
</evidence>
<evidence type="ECO:0000256" key="5">
    <source>
        <dbReference type="ARBA" id="ARBA00023273"/>
    </source>
</evidence>
<evidence type="ECO:0000256" key="4">
    <source>
        <dbReference type="ARBA" id="ARBA00023212"/>
    </source>
</evidence>
<evidence type="ECO:0000313" key="10">
    <source>
        <dbReference type="Proteomes" id="UP000694522"/>
    </source>
</evidence>
<protein>
    <recommendedName>
        <fullName evidence="8">B9 domain-containing protein 2</fullName>
    </recommendedName>
</protein>
<comment type="subcellular location">
    <subcellularLocation>
        <location evidence="1">Cytoplasm</location>
        <location evidence="1">Cytoskeleton</location>
        <location evidence="1">Cilium basal body</location>
    </subcellularLocation>
</comment>
<evidence type="ECO:0000256" key="3">
    <source>
        <dbReference type="ARBA" id="ARBA00022794"/>
    </source>
</evidence>
<dbReference type="GO" id="GO:0036038">
    <property type="term" value="C:MKS complex"/>
    <property type="evidence" value="ECO:0007669"/>
    <property type="project" value="TreeGrafter"/>
</dbReference>
<comment type="function">
    <text evidence="6">Component of the tectonic-like complex, a complex localized at the transition zone of primary cilia and acting as a barrier that prevents diffusion of transmembrane proteins between the cilia and plasma membranes.</text>
</comment>
<dbReference type="Pfam" id="PF07162">
    <property type="entry name" value="B9-C2"/>
    <property type="match status" value="1"/>
</dbReference>
<dbReference type="PANTHER" id="PTHR12968">
    <property type="entry name" value="B9 DOMAIN-CONTAINING"/>
    <property type="match status" value="1"/>
</dbReference>
<reference evidence="9" key="1">
    <citation type="submission" date="2025-08" db="UniProtKB">
        <authorList>
            <consortium name="Ensembl"/>
        </authorList>
    </citation>
    <scope>IDENTIFICATION</scope>
</reference>
<organism evidence="9 10">
    <name type="scientific">Amazona collaria</name>
    <name type="common">yellow-billed parrot</name>
    <dbReference type="NCBI Taxonomy" id="241587"/>
    <lineage>
        <taxon>Eukaryota</taxon>
        <taxon>Metazoa</taxon>
        <taxon>Chordata</taxon>
        <taxon>Craniata</taxon>
        <taxon>Vertebrata</taxon>
        <taxon>Euteleostomi</taxon>
        <taxon>Archelosauria</taxon>
        <taxon>Archosauria</taxon>
        <taxon>Dinosauria</taxon>
        <taxon>Saurischia</taxon>
        <taxon>Theropoda</taxon>
        <taxon>Coelurosauria</taxon>
        <taxon>Aves</taxon>
        <taxon>Neognathae</taxon>
        <taxon>Neoaves</taxon>
        <taxon>Telluraves</taxon>
        <taxon>Australaves</taxon>
        <taxon>Psittaciformes</taxon>
        <taxon>Psittacidae</taxon>
        <taxon>Amazona</taxon>
    </lineage>
</organism>
<dbReference type="GO" id="GO:0060271">
    <property type="term" value="P:cilium assembly"/>
    <property type="evidence" value="ECO:0007669"/>
    <property type="project" value="TreeGrafter"/>
</dbReference>
<evidence type="ECO:0000313" key="9">
    <source>
        <dbReference type="Ensembl" id="ENSACOP00000005437.1"/>
    </source>
</evidence>
<keyword evidence="4" id="KW-0206">Cytoskeleton</keyword>
<keyword evidence="3" id="KW-0970">Cilium biogenesis/degradation</keyword>
<dbReference type="PROSITE" id="PS51381">
    <property type="entry name" value="C2_B9"/>
    <property type="match status" value="1"/>
</dbReference>
<dbReference type="AlphaFoldDB" id="A0A8B9F957"/>
<reference evidence="9" key="2">
    <citation type="submission" date="2025-09" db="UniProtKB">
        <authorList>
            <consortium name="Ensembl"/>
        </authorList>
    </citation>
    <scope>IDENTIFICATION</scope>
</reference>
<evidence type="ECO:0000256" key="7">
    <source>
        <dbReference type="ARBA" id="ARBA00038411"/>
    </source>
</evidence>
<evidence type="ECO:0000256" key="2">
    <source>
        <dbReference type="ARBA" id="ARBA00022490"/>
    </source>
</evidence>
<dbReference type="Proteomes" id="UP000694522">
    <property type="component" value="Unplaced"/>
</dbReference>
<keyword evidence="10" id="KW-1185">Reference proteome</keyword>
<name>A0A8B9F957_9PSIT</name>
<keyword evidence="5" id="KW-0966">Cell projection</keyword>
<evidence type="ECO:0000256" key="8">
    <source>
        <dbReference type="ARBA" id="ARBA00039272"/>
    </source>
</evidence>
<dbReference type="Ensembl" id="ENSACOT00000005641.1">
    <property type="protein sequence ID" value="ENSACOP00000005437.1"/>
    <property type="gene ID" value="ENSACOG00000003846.1"/>
</dbReference>
<sequence length="219" mass="23694">MSLPCPYHVLTLSLSCPCHVLTMSLPCSYHVLTMSLPCPCHVHAMSMPCPCHVLTMSLPCPYHVLTMSLPCPYHVHVLTMSLPCPCHVLTMSLPCPTCSGWPRLHVQVWHQDTLGRCHVLGYGFCHVPSAPGAHSVRCVTWRPLAGWRDRARQRWVGGGARLAQAQEAAAAGGAERFRLRSEAGGSVHLELGVVLRHFRLGTPPPPQGAAGAMAPSVPP</sequence>
<comment type="similarity">
    <text evidence="7">Belongs to the B9D family.</text>
</comment>
<keyword evidence="2" id="KW-0963">Cytoplasm</keyword>
<dbReference type="PANTHER" id="PTHR12968:SF2">
    <property type="entry name" value="B9 DOMAIN-CONTAINING PROTEIN 2"/>
    <property type="match status" value="1"/>
</dbReference>